<dbReference type="Proteomes" id="UP000683493">
    <property type="component" value="Chromosome"/>
</dbReference>
<dbReference type="InterPro" id="IPR033524">
    <property type="entry name" value="Glu/Leu/Phe/Val_DH_AS"/>
</dbReference>
<dbReference type="InterPro" id="IPR006096">
    <property type="entry name" value="Glu/Leu/Phe/Val/Trp_DH_C"/>
</dbReference>
<protein>
    <recommendedName>
        <fullName evidence="3">Glutamate dehydrogenase</fullName>
    </recommendedName>
</protein>
<dbReference type="InterPro" id="IPR014362">
    <property type="entry name" value="Glu_DH"/>
</dbReference>
<keyword evidence="2 3" id="KW-0560">Oxidoreductase</keyword>
<dbReference type="PANTHER" id="PTHR11606:SF13">
    <property type="entry name" value="GLUTAMATE DEHYDROGENASE 1, MITOCHONDRIAL"/>
    <property type="match status" value="1"/>
</dbReference>
<evidence type="ECO:0000256" key="1">
    <source>
        <dbReference type="ARBA" id="ARBA00006382"/>
    </source>
</evidence>
<comment type="similarity">
    <text evidence="1 3">Belongs to the Glu/Leu/Phe/Val dehydrogenases family.</text>
</comment>
<feature type="domain" description="Glutamate/phenylalanine/leucine/valine/L-tryptophan dehydrogenase C-terminal" evidence="4">
    <location>
        <begin position="136"/>
        <end position="362"/>
    </location>
</feature>
<evidence type="ECO:0000256" key="3">
    <source>
        <dbReference type="PIRNR" id="PIRNR000185"/>
    </source>
</evidence>
<dbReference type="PANTHER" id="PTHR11606">
    <property type="entry name" value="GLUTAMATE DEHYDROGENASE"/>
    <property type="match status" value="1"/>
</dbReference>
<dbReference type="Pfam" id="PF02812">
    <property type="entry name" value="ELFV_dehydrog_N"/>
    <property type="match status" value="1"/>
</dbReference>
<sequence length="363" mass="38180">MTEICCDELGPSRVIHLYSPKERLRAFVVIDNTALGPAVGGVRVSPTVGVEEVARLARAMTLKNAAAGLQHGGAKAGIVADPSDPRKERIFRVFARMIKDLTDYIPGPDMGCDETAMAWIRNETGRSLGLPAELGGLPLDRLGATGFGVAECAEVAAGFARVELKGARVAIAGFGSVGKAAARFLSEKGALLVGASDSRGAVHDPAGIDLAALVEVKRRGGSVADYGKGNRLSRDDIFAVSCDILVPAATPDVIHRGNVGQVQARLILQGANIPCTAEAEKELQTRGTVVVPDFIANAGGVIMAAMEYAGRNEQEAFAAIAQRIRKNTRVVLERAAGAGILPREAADALARERVEKAMSFRDY</sequence>
<gene>
    <name evidence="5" type="ORF">KP005_01020</name>
</gene>
<dbReference type="SMART" id="SM00839">
    <property type="entry name" value="ELFV_dehydrog"/>
    <property type="match status" value="1"/>
</dbReference>
<keyword evidence="6" id="KW-1185">Reference proteome</keyword>
<evidence type="ECO:0000313" key="6">
    <source>
        <dbReference type="Proteomes" id="UP000683493"/>
    </source>
</evidence>
<dbReference type="EMBL" id="CP076724">
    <property type="protein sequence ID" value="QWV97910.1"/>
    <property type="molecule type" value="Genomic_DNA"/>
</dbReference>
<evidence type="ECO:0000313" key="5">
    <source>
        <dbReference type="EMBL" id="QWV97910.1"/>
    </source>
</evidence>
<accession>A0ABX8JHQ4</accession>
<dbReference type="Pfam" id="PF00208">
    <property type="entry name" value="ELFV_dehydrog"/>
    <property type="match status" value="1"/>
</dbReference>
<dbReference type="PIRSF" id="PIRSF000185">
    <property type="entry name" value="Glu_DH"/>
    <property type="match status" value="1"/>
</dbReference>
<evidence type="ECO:0000259" key="4">
    <source>
        <dbReference type="SMART" id="SM00839"/>
    </source>
</evidence>
<name>A0ABX8JHQ4_9BACT</name>
<dbReference type="PROSITE" id="PS00074">
    <property type="entry name" value="GLFV_DEHYDROGENASE"/>
    <property type="match status" value="1"/>
</dbReference>
<organism evidence="5 6">
    <name type="scientific">Geomonas diazotrophica</name>
    <dbReference type="NCBI Taxonomy" id="2843197"/>
    <lineage>
        <taxon>Bacteria</taxon>
        <taxon>Pseudomonadati</taxon>
        <taxon>Thermodesulfobacteriota</taxon>
        <taxon>Desulfuromonadia</taxon>
        <taxon>Geobacterales</taxon>
        <taxon>Geobacteraceae</taxon>
        <taxon>Geomonas</taxon>
    </lineage>
</organism>
<reference evidence="5 6" key="1">
    <citation type="submission" date="2021-06" db="EMBL/GenBank/DDBJ databases">
        <title>Gemonas diversity in paddy soil.</title>
        <authorList>
            <person name="Liu G."/>
        </authorList>
    </citation>
    <scope>NUCLEOTIDE SEQUENCE [LARGE SCALE GENOMIC DNA]</scope>
    <source>
        <strain evidence="5 6">RG29</strain>
    </source>
</reference>
<evidence type="ECO:0000256" key="2">
    <source>
        <dbReference type="ARBA" id="ARBA00023002"/>
    </source>
</evidence>
<dbReference type="InterPro" id="IPR033922">
    <property type="entry name" value="NAD_bind_Glu_DH"/>
</dbReference>
<dbReference type="CDD" id="cd01076">
    <property type="entry name" value="NAD_bind_1_Glu_DH"/>
    <property type="match status" value="1"/>
</dbReference>
<dbReference type="InterPro" id="IPR006097">
    <property type="entry name" value="Glu/Leu/Phe/Val/Trp_DH_dimer"/>
</dbReference>
<proteinExistence type="inferred from homology"/>